<dbReference type="SUPFAM" id="SSF158446">
    <property type="entry name" value="IVS-encoded protein-like"/>
    <property type="match status" value="1"/>
</dbReference>
<dbReference type="Pfam" id="PF05635">
    <property type="entry name" value="23S_rRNA_IVP"/>
    <property type="match status" value="1"/>
</dbReference>
<sequence>MSLELKKDIKYRAFYFSLDVIHFLESLSFRQSIKIISDQLIRSVTSIGANIVEARGSSSKKEFLKFIQISLKSSFEVTYWLALLDELLLDRKEEMAKLKSEANEINKILNSSVLTLKGCKKL</sequence>
<dbReference type="AlphaFoldDB" id="A0A2H0XEU3"/>
<protein>
    <submittedName>
        <fullName evidence="1">Four helix bundle protein</fullName>
    </submittedName>
</protein>
<dbReference type="Gene3D" id="1.20.1440.60">
    <property type="entry name" value="23S rRNA-intervening sequence"/>
    <property type="match status" value="1"/>
</dbReference>
<evidence type="ECO:0000313" key="1">
    <source>
        <dbReference type="EMBL" id="PIS23457.1"/>
    </source>
</evidence>
<dbReference type="PANTHER" id="PTHR38471">
    <property type="entry name" value="FOUR HELIX BUNDLE PROTEIN"/>
    <property type="match status" value="1"/>
</dbReference>
<dbReference type="InterPro" id="IPR012657">
    <property type="entry name" value="23S_rRNA-intervening_sequence"/>
</dbReference>
<dbReference type="PANTHER" id="PTHR38471:SF2">
    <property type="entry name" value="FOUR HELIX BUNDLE PROTEIN"/>
    <property type="match status" value="1"/>
</dbReference>
<accession>A0A2H0XEU3</accession>
<gene>
    <name evidence="1" type="ORF">COT49_00080</name>
</gene>
<dbReference type="Proteomes" id="UP000230340">
    <property type="component" value="Unassembled WGS sequence"/>
</dbReference>
<organism evidence="1 2">
    <name type="scientific">candidate division WWE3 bacterium CG08_land_8_20_14_0_20_40_13</name>
    <dbReference type="NCBI Taxonomy" id="1975084"/>
    <lineage>
        <taxon>Bacteria</taxon>
        <taxon>Katanobacteria</taxon>
    </lineage>
</organism>
<dbReference type="NCBIfam" id="TIGR02436">
    <property type="entry name" value="four helix bundle protein"/>
    <property type="match status" value="1"/>
</dbReference>
<dbReference type="InterPro" id="IPR036583">
    <property type="entry name" value="23S_rRNA_IVS_sf"/>
</dbReference>
<name>A0A2H0XEU3_UNCKA</name>
<proteinExistence type="predicted"/>
<evidence type="ECO:0000313" key="2">
    <source>
        <dbReference type="Proteomes" id="UP000230340"/>
    </source>
</evidence>
<dbReference type="PIRSF" id="PIRSF035652">
    <property type="entry name" value="CHP02436"/>
    <property type="match status" value="1"/>
</dbReference>
<dbReference type="EMBL" id="PEYT01000001">
    <property type="protein sequence ID" value="PIS23457.1"/>
    <property type="molecule type" value="Genomic_DNA"/>
</dbReference>
<reference evidence="2" key="1">
    <citation type="submission" date="2017-09" db="EMBL/GenBank/DDBJ databases">
        <title>Depth-based differentiation of microbial function through sediment-hosted aquifers and enrichment of novel symbionts in the deep terrestrial subsurface.</title>
        <authorList>
            <person name="Probst A.J."/>
            <person name="Ladd B."/>
            <person name="Jarett J.K."/>
            <person name="Geller-Mcgrath D.E."/>
            <person name="Sieber C.M.K."/>
            <person name="Emerson J.B."/>
            <person name="Anantharaman K."/>
            <person name="Thomas B.C."/>
            <person name="Malmstrom R."/>
            <person name="Stieglmeier M."/>
            <person name="Klingl A."/>
            <person name="Woyke T."/>
            <person name="Ryan C.M."/>
            <person name="Banfield J.F."/>
        </authorList>
    </citation>
    <scope>NUCLEOTIDE SEQUENCE [LARGE SCALE GENOMIC DNA]</scope>
</reference>
<comment type="caution">
    <text evidence="1">The sequence shown here is derived from an EMBL/GenBank/DDBJ whole genome shotgun (WGS) entry which is preliminary data.</text>
</comment>